<dbReference type="InterPro" id="IPR000859">
    <property type="entry name" value="CUB_dom"/>
</dbReference>
<evidence type="ECO:0000313" key="5">
    <source>
        <dbReference type="EMBL" id="EEN49221.1"/>
    </source>
</evidence>
<dbReference type="SUPFAM" id="SSF49854">
    <property type="entry name" value="Spermadhesin, CUB domain"/>
    <property type="match status" value="1"/>
</dbReference>
<name>C3ZER5_BRAFL</name>
<feature type="non-terminal residue" evidence="5">
    <location>
        <position position="52"/>
    </location>
</feature>
<dbReference type="EMBL" id="GG666612">
    <property type="protein sequence ID" value="EEN49221.1"/>
    <property type="molecule type" value="Genomic_DNA"/>
</dbReference>
<feature type="domain" description="CUB" evidence="4">
    <location>
        <begin position="1"/>
        <end position="52"/>
    </location>
</feature>
<dbReference type="InterPro" id="IPR035914">
    <property type="entry name" value="Sperma_CUB_dom_sf"/>
</dbReference>
<accession>C3ZER5</accession>
<dbReference type="PROSITE" id="PS01180">
    <property type="entry name" value="CUB"/>
    <property type="match status" value="1"/>
</dbReference>
<dbReference type="InParanoid" id="C3ZER5"/>
<keyword evidence="3" id="KW-0472">Membrane</keyword>
<dbReference type="AlphaFoldDB" id="C3ZER5"/>
<evidence type="ECO:0000259" key="4">
    <source>
        <dbReference type="PROSITE" id="PS01180"/>
    </source>
</evidence>
<keyword evidence="1" id="KW-1015">Disulfide bond</keyword>
<proteinExistence type="predicted"/>
<keyword evidence="3" id="KW-1133">Transmembrane helix</keyword>
<reference evidence="5" key="1">
    <citation type="journal article" date="2008" name="Nature">
        <title>The amphioxus genome and the evolution of the chordate karyotype.</title>
        <authorList>
            <consortium name="US DOE Joint Genome Institute (JGI-PGF)"/>
            <person name="Putnam N.H."/>
            <person name="Butts T."/>
            <person name="Ferrier D.E.K."/>
            <person name="Furlong R.F."/>
            <person name="Hellsten U."/>
            <person name="Kawashima T."/>
            <person name="Robinson-Rechavi M."/>
            <person name="Shoguchi E."/>
            <person name="Terry A."/>
            <person name="Yu J.-K."/>
            <person name="Benito-Gutierrez E.L."/>
            <person name="Dubchak I."/>
            <person name="Garcia-Fernandez J."/>
            <person name="Gibson-Brown J.J."/>
            <person name="Grigoriev I.V."/>
            <person name="Horton A.C."/>
            <person name="de Jong P.J."/>
            <person name="Jurka J."/>
            <person name="Kapitonov V.V."/>
            <person name="Kohara Y."/>
            <person name="Kuroki Y."/>
            <person name="Lindquist E."/>
            <person name="Lucas S."/>
            <person name="Osoegawa K."/>
            <person name="Pennacchio L.A."/>
            <person name="Salamov A.A."/>
            <person name="Satou Y."/>
            <person name="Sauka-Spengler T."/>
            <person name="Schmutz J."/>
            <person name="Shin-I T."/>
            <person name="Toyoda A."/>
            <person name="Bronner-Fraser M."/>
            <person name="Fujiyama A."/>
            <person name="Holland L.Z."/>
            <person name="Holland P.W.H."/>
            <person name="Satoh N."/>
            <person name="Rokhsar D.S."/>
        </authorList>
    </citation>
    <scope>NUCLEOTIDE SEQUENCE [LARGE SCALE GENOMIC DNA]</scope>
    <source>
        <strain evidence="5">S238N-H82</strain>
        <tissue evidence="5">Testes</tissue>
    </source>
</reference>
<keyword evidence="3" id="KW-0812">Transmembrane</keyword>
<protein>
    <recommendedName>
        <fullName evidence="4">CUB domain-containing protein</fullName>
    </recommendedName>
</protein>
<dbReference type="Gene3D" id="2.60.120.290">
    <property type="entry name" value="Spermadhesin, CUB domain"/>
    <property type="match status" value="1"/>
</dbReference>
<dbReference type="Pfam" id="PF00431">
    <property type="entry name" value="CUB"/>
    <property type="match status" value="1"/>
</dbReference>
<evidence type="ECO:0000256" key="2">
    <source>
        <dbReference type="PROSITE-ProRule" id="PRU00059"/>
    </source>
</evidence>
<feature type="non-terminal residue" evidence="5">
    <location>
        <position position="1"/>
    </location>
</feature>
<feature type="transmembrane region" description="Helical" evidence="3">
    <location>
        <begin position="13"/>
        <end position="36"/>
    </location>
</feature>
<comment type="caution">
    <text evidence="2">Lacks conserved residue(s) required for the propagation of feature annotation.</text>
</comment>
<sequence length="52" mass="5955">SGTIESPYYPNDYYNGALCLWYVIVSPGAIIELALYDYSIESGWDFLYIYDG</sequence>
<gene>
    <name evidence="5" type="ORF">BRAFLDRAFT_188525</name>
</gene>
<organism>
    <name type="scientific">Branchiostoma floridae</name>
    <name type="common">Florida lancelet</name>
    <name type="synonym">Amphioxus</name>
    <dbReference type="NCBI Taxonomy" id="7739"/>
    <lineage>
        <taxon>Eukaryota</taxon>
        <taxon>Metazoa</taxon>
        <taxon>Chordata</taxon>
        <taxon>Cephalochordata</taxon>
        <taxon>Leptocardii</taxon>
        <taxon>Amphioxiformes</taxon>
        <taxon>Branchiostomatidae</taxon>
        <taxon>Branchiostoma</taxon>
    </lineage>
</organism>
<evidence type="ECO:0000256" key="3">
    <source>
        <dbReference type="SAM" id="Phobius"/>
    </source>
</evidence>
<dbReference type="CDD" id="cd00041">
    <property type="entry name" value="CUB"/>
    <property type="match status" value="1"/>
</dbReference>
<evidence type="ECO:0000256" key="1">
    <source>
        <dbReference type="ARBA" id="ARBA00023157"/>
    </source>
</evidence>